<dbReference type="Gene3D" id="3.30.110.170">
    <property type="entry name" value="Protein of unknown function (DUF541), domain 1"/>
    <property type="match status" value="1"/>
</dbReference>
<evidence type="ECO:0000313" key="2">
    <source>
        <dbReference type="EMBL" id="PVY61936.1"/>
    </source>
</evidence>
<sequence>MYLFQQKHSWLAGVVAGLAMALALPAHAHEPGDHDAHRKPMPEATLDAQAFAEVAQDTVTITLATEVSDPSQEAVVKALSNTLDSVMKDARAEGKVQSRSGNYRVWPHNDDKGAITNWRGRAEIVLKSTDFAAASALAAKLSDRMPIAGMGFSVAPETRAKQEQALLADAAKAFQSRAQALAEAFGFESYSIKSVNLGGMGMPFQPAPRMMAMVASADESARVPLEPGTETVTVTMNGSIFLHSKEK</sequence>
<keyword evidence="1" id="KW-0732">Signal</keyword>
<dbReference type="RefSeq" id="WP_017525304.1">
    <property type="nucleotide sequence ID" value="NZ_JACCEX010000002.1"/>
</dbReference>
<dbReference type="Pfam" id="PF04402">
    <property type="entry name" value="SIMPL"/>
    <property type="match status" value="1"/>
</dbReference>
<gene>
    <name evidence="2" type="ORF">C7440_1421</name>
</gene>
<dbReference type="AlphaFoldDB" id="A0A2U1CLQ0"/>
<feature type="chain" id="PRO_5015774206" evidence="1">
    <location>
        <begin position="29"/>
        <end position="247"/>
    </location>
</feature>
<evidence type="ECO:0000313" key="3">
    <source>
        <dbReference type="Proteomes" id="UP000246145"/>
    </source>
</evidence>
<organism evidence="2 3">
    <name type="scientific">Pusillimonas noertemannii</name>
    <dbReference type="NCBI Taxonomy" id="305977"/>
    <lineage>
        <taxon>Bacteria</taxon>
        <taxon>Pseudomonadati</taxon>
        <taxon>Pseudomonadota</taxon>
        <taxon>Betaproteobacteria</taxon>
        <taxon>Burkholderiales</taxon>
        <taxon>Alcaligenaceae</taxon>
        <taxon>Pusillimonas</taxon>
    </lineage>
</organism>
<dbReference type="Gene3D" id="3.30.70.2970">
    <property type="entry name" value="Protein of unknown function (DUF541), domain 2"/>
    <property type="match status" value="1"/>
</dbReference>
<reference evidence="2 3" key="1">
    <citation type="submission" date="2018-04" db="EMBL/GenBank/DDBJ databases">
        <title>Genomic Encyclopedia of Type Strains, Phase IV (KMG-IV): sequencing the most valuable type-strain genomes for metagenomic binning, comparative biology and taxonomic classification.</title>
        <authorList>
            <person name="Goeker M."/>
        </authorList>
    </citation>
    <scope>NUCLEOTIDE SEQUENCE [LARGE SCALE GENOMIC DNA]</scope>
    <source>
        <strain evidence="2 3">DSM 10065</strain>
    </source>
</reference>
<dbReference type="InterPro" id="IPR007497">
    <property type="entry name" value="SIMPL/DUF541"/>
</dbReference>
<evidence type="ECO:0000256" key="1">
    <source>
        <dbReference type="SAM" id="SignalP"/>
    </source>
</evidence>
<dbReference type="PANTHER" id="PTHR34387:SF1">
    <property type="entry name" value="PERIPLASMIC IMMUNOGENIC PROTEIN"/>
    <property type="match status" value="1"/>
</dbReference>
<comment type="caution">
    <text evidence="2">The sequence shown here is derived from an EMBL/GenBank/DDBJ whole genome shotgun (WGS) entry which is preliminary data.</text>
</comment>
<name>A0A2U1CLQ0_9BURK</name>
<keyword evidence="3" id="KW-1185">Reference proteome</keyword>
<dbReference type="Proteomes" id="UP000246145">
    <property type="component" value="Unassembled WGS sequence"/>
</dbReference>
<feature type="signal peptide" evidence="1">
    <location>
        <begin position="1"/>
        <end position="28"/>
    </location>
</feature>
<proteinExistence type="predicted"/>
<dbReference type="EMBL" id="QEKO01000002">
    <property type="protein sequence ID" value="PVY61936.1"/>
    <property type="molecule type" value="Genomic_DNA"/>
</dbReference>
<accession>A0A2U1CLQ0</accession>
<dbReference type="InterPro" id="IPR052022">
    <property type="entry name" value="26kDa_periplasmic_antigen"/>
</dbReference>
<dbReference type="GO" id="GO:0006974">
    <property type="term" value="P:DNA damage response"/>
    <property type="evidence" value="ECO:0007669"/>
    <property type="project" value="TreeGrafter"/>
</dbReference>
<protein>
    <submittedName>
        <fullName evidence="2">Putative secreted protein</fullName>
    </submittedName>
</protein>
<dbReference type="PANTHER" id="PTHR34387">
    <property type="entry name" value="SLR1258 PROTEIN"/>
    <property type="match status" value="1"/>
</dbReference>
<dbReference type="STRING" id="1231391.GCA_000308195_02955"/>